<evidence type="ECO:0000256" key="1">
    <source>
        <dbReference type="SAM" id="SignalP"/>
    </source>
</evidence>
<dbReference type="RefSeq" id="WP_128771046.1">
    <property type="nucleotide sequence ID" value="NZ_RXOC01000017.1"/>
</dbReference>
<dbReference type="PROSITE" id="PS51257">
    <property type="entry name" value="PROKAR_LIPOPROTEIN"/>
    <property type="match status" value="1"/>
</dbReference>
<comment type="caution">
    <text evidence="2">The sequence shown here is derived from an EMBL/GenBank/DDBJ whole genome shotgun (WGS) entry which is preliminary data.</text>
</comment>
<dbReference type="Pfam" id="PF16342">
    <property type="entry name" value="DUF4972"/>
    <property type="match status" value="1"/>
</dbReference>
<proteinExistence type="predicted"/>
<dbReference type="SUPFAM" id="SSF49899">
    <property type="entry name" value="Concanavalin A-like lectins/glucanases"/>
    <property type="match status" value="1"/>
</dbReference>
<dbReference type="Gene3D" id="2.60.120.200">
    <property type="match status" value="1"/>
</dbReference>
<sequence>MNNKFKNTSALLSLSYMFLLAVLLGLTACSKDSKKEETRPTDPNVEKLDDYVKNLTALRDTSVYGTYTGMYPQESKEILTPVISEANKLILLIKYGDTQPSQADIEQCYVKLEKAGTDFKASKRTEDAVIAAELFVNGMNGGYIDFGSSPEYSIFGDPGSQQFTVETWFKFTNINGFGAAITTFYENGGSRVRKGWMINHFDNQRLRMSYSMSAYDNMLEPGADLPMSGFGNTWVHFAAVYSDNGFNGERDGNGSLIVIKVYRNGDLVGTATKRNSNDRYVGNDLPVSMTAFLEIRSDGSTTRKIAGYIKDFHIWKTAKTREEINQLKNKEITVSGTETDLACGWDFSKTVRDDNNIRDLTGRHSARLIGEHRWDLK</sequence>
<dbReference type="AlphaFoldDB" id="A0A4Q0M3R8"/>
<name>A0A4Q0M3R8_9SPHI</name>
<protein>
    <submittedName>
        <fullName evidence="2">DUF4972 domain-containing protein</fullName>
    </submittedName>
</protein>
<accession>A0A4Q0M3R8</accession>
<dbReference type="Proteomes" id="UP000290848">
    <property type="component" value="Unassembled WGS sequence"/>
</dbReference>
<feature type="chain" id="PRO_5020716779" evidence="1">
    <location>
        <begin position="22"/>
        <end position="377"/>
    </location>
</feature>
<feature type="signal peptide" evidence="1">
    <location>
        <begin position="1"/>
        <end position="21"/>
    </location>
</feature>
<dbReference type="InterPro" id="IPR032510">
    <property type="entry name" value="DUF4972"/>
</dbReference>
<reference evidence="2 3" key="1">
    <citation type="submission" date="2018-12" db="EMBL/GenBank/DDBJ databases">
        <title>The Draft Genome Sequence of the Soil Bacterium Pedobacter tournemirensis R1.</title>
        <authorList>
            <person name="He J."/>
        </authorList>
    </citation>
    <scope>NUCLEOTIDE SEQUENCE [LARGE SCALE GENOMIC DNA]</scope>
    <source>
        <strain evidence="2 3">R1</strain>
    </source>
</reference>
<evidence type="ECO:0000313" key="3">
    <source>
        <dbReference type="Proteomes" id="UP000290848"/>
    </source>
</evidence>
<evidence type="ECO:0000313" key="2">
    <source>
        <dbReference type="EMBL" id="RXF67443.1"/>
    </source>
</evidence>
<keyword evidence="1" id="KW-0732">Signal</keyword>
<dbReference type="GO" id="GO:0004553">
    <property type="term" value="F:hydrolase activity, hydrolyzing O-glycosyl compounds"/>
    <property type="evidence" value="ECO:0007669"/>
    <property type="project" value="UniProtKB-ARBA"/>
</dbReference>
<gene>
    <name evidence="2" type="ORF">EKH83_18995</name>
</gene>
<dbReference type="Pfam" id="PF13385">
    <property type="entry name" value="Laminin_G_3"/>
    <property type="match status" value="1"/>
</dbReference>
<dbReference type="EMBL" id="RXOC01000017">
    <property type="protein sequence ID" value="RXF67443.1"/>
    <property type="molecule type" value="Genomic_DNA"/>
</dbReference>
<dbReference type="InterPro" id="IPR013320">
    <property type="entry name" value="ConA-like_dom_sf"/>
</dbReference>
<dbReference type="Gene3D" id="1.20.1270.90">
    <property type="entry name" value="AF1782-like"/>
    <property type="match status" value="1"/>
</dbReference>
<organism evidence="2 3">
    <name type="scientific">Arcticibacter tournemirensis</name>
    <dbReference type="NCBI Taxonomy" id="699437"/>
    <lineage>
        <taxon>Bacteria</taxon>
        <taxon>Pseudomonadati</taxon>
        <taxon>Bacteroidota</taxon>
        <taxon>Sphingobacteriia</taxon>
        <taxon>Sphingobacteriales</taxon>
        <taxon>Sphingobacteriaceae</taxon>
        <taxon>Arcticibacter</taxon>
    </lineage>
</organism>
<dbReference type="GO" id="GO:0005975">
    <property type="term" value="P:carbohydrate metabolic process"/>
    <property type="evidence" value="ECO:0007669"/>
    <property type="project" value="UniProtKB-ARBA"/>
</dbReference>